<keyword evidence="3" id="KW-0378">Hydrolase</keyword>
<reference evidence="6" key="1">
    <citation type="journal article" date="2016" name="Genome Announc.">
        <title>Draft Genome Sequences of Five Rapidly Growing Mycobacterium Species, M. thermoresistibile, M. fortuitum subsp. acetamidolyticum, M. canariasense, M. brisbanense, and M. novocastrense.</title>
        <authorList>
            <person name="Katahira K."/>
            <person name="Ogura Y."/>
            <person name="Gotoh Y."/>
            <person name="Hayashi T."/>
        </authorList>
    </citation>
    <scope>NUCLEOTIDE SEQUENCE [LARGE SCALE GENOMIC DNA]</scope>
    <source>
        <strain evidence="6">JCM15298</strain>
    </source>
</reference>
<dbReference type="InterPro" id="IPR051601">
    <property type="entry name" value="Serine_prot/Carboxylest_S33"/>
</dbReference>
<evidence type="ECO:0000313" key="6">
    <source>
        <dbReference type="Proteomes" id="UP000069443"/>
    </source>
</evidence>
<dbReference type="GO" id="GO:0008233">
    <property type="term" value="F:peptidase activity"/>
    <property type="evidence" value="ECO:0007669"/>
    <property type="project" value="UniProtKB-KW"/>
</dbReference>
<name>A0A100W847_MYCCR</name>
<comment type="caution">
    <text evidence="5">The sequence shown here is derived from an EMBL/GenBank/DDBJ whole genome shotgun (WGS) entry which is preliminary data.</text>
</comment>
<dbReference type="Pfam" id="PF00561">
    <property type="entry name" value="Abhydrolase_1"/>
    <property type="match status" value="1"/>
</dbReference>
<organism evidence="5 6">
    <name type="scientific">Mycolicibacterium canariasense</name>
    <name type="common">Mycobacterium canariasense</name>
    <dbReference type="NCBI Taxonomy" id="228230"/>
    <lineage>
        <taxon>Bacteria</taxon>
        <taxon>Bacillati</taxon>
        <taxon>Actinomycetota</taxon>
        <taxon>Actinomycetes</taxon>
        <taxon>Mycobacteriales</taxon>
        <taxon>Mycobacteriaceae</taxon>
        <taxon>Mycolicibacterium</taxon>
    </lineage>
</organism>
<reference evidence="6" key="2">
    <citation type="submission" date="2016-02" db="EMBL/GenBank/DDBJ databases">
        <title>Draft genome sequence of five rapidly growing Mycobacterium species.</title>
        <authorList>
            <person name="Katahira K."/>
            <person name="Gotou Y."/>
            <person name="Iida K."/>
            <person name="Ogura Y."/>
            <person name="Hayashi T."/>
        </authorList>
    </citation>
    <scope>NUCLEOTIDE SEQUENCE [LARGE SCALE GENOMIC DNA]</scope>
    <source>
        <strain evidence="6">JCM15298</strain>
    </source>
</reference>
<sequence length="534" mass="56487">MLIVTAATLGKTRQIRCANMSAMWLAGRVFAVLLALPITAGTLCAPAQAAPQAGYGQPAAWGSCQRFFAATPLVTQALPTAQCADVPVPVNWDAPDSQADSQGAQAQLAVIRVPASGQRIGTLMVNPGGPGASAVDTVAGMAAALDGTAIRQGFDLVGFDPRGVGYSTPQLRCRTDAEFDAYRREPLADYSPAGVAHIEDVYRQFAQSCLDRMGREFLANVGTASAARDMDVVRAALGDEQINYLGFSYGTELGAAYADRYPDRVRAMVLDGAVDPGSDPVSENVNQLAGFQEAFTDYATDCARSPDCPLGTDPAQFSARYHQLIDPLVQRPGGTSDPRGLGYADAITGTANALYTQRYWKYLTSGLLGLARGTDAGDLLTLADDYWHRDENGRYGNQQDAFAAIRCVDAPYPTDPAVWAEADRRARAAAPFMEYGTFTGYAPRDMCALWPVPATTVPHQASPLGAGKAVVVSTTHDPATPYQAGVDLARELNAALITFDGTQHTVVFNGDACVDSAVVNFLVGLTPPPAGLRC</sequence>
<gene>
    <name evidence="5" type="ORF">RMCC_0234</name>
</gene>
<dbReference type="Gene3D" id="3.40.50.1820">
    <property type="entry name" value="alpha/beta hydrolase"/>
    <property type="match status" value="1"/>
</dbReference>
<feature type="domain" description="AB hydrolase-1" evidence="4">
    <location>
        <begin position="122"/>
        <end position="510"/>
    </location>
</feature>
<dbReference type="STRING" id="228230.RMCC_0234"/>
<dbReference type="PANTHER" id="PTHR43248:SF29">
    <property type="entry name" value="TRIPEPTIDYL AMINOPEPTIDASE"/>
    <property type="match status" value="1"/>
</dbReference>
<dbReference type="InterPro" id="IPR000073">
    <property type="entry name" value="AB_hydrolase_1"/>
</dbReference>
<evidence type="ECO:0000259" key="4">
    <source>
        <dbReference type="Pfam" id="PF00561"/>
    </source>
</evidence>
<evidence type="ECO:0000313" key="5">
    <source>
        <dbReference type="EMBL" id="GAS93268.1"/>
    </source>
</evidence>
<evidence type="ECO:0000256" key="2">
    <source>
        <dbReference type="ARBA" id="ARBA00022729"/>
    </source>
</evidence>
<comment type="similarity">
    <text evidence="1">Belongs to the peptidase S33 family.</text>
</comment>
<accession>A0A100W847</accession>
<dbReference type="GO" id="GO:0006508">
    <property type="term" value="P:proteolysis"/>
    <property type="evidence" value="ECO:0007669"/>
    <property type="project" value="UniProtKB-KW"/>
</dbReference>
<dbReference type="InterPro" id="IPR029058">
    <property type="entry name" value="AB_hydrolase_fold"/>
</dbReference>
<evidence type="ECO:0000256" key="3">
    <source>
        <dbReference type="ARBA" id="ARBA00022801"/>
    </source>
</evidence>
<protein>
    <submittedName>
        <fullName evidence="5">Exported protease</fullName>
    </submittedName>
</protein>
<dbReference type="Proteomes" id="UP000069443">
    <property type="component" value="Unassembled WGS sequence"/>
</dbReference>
<dbReference type="SUPFAM" id="SSF53474">
    <property type="entry name" value="alpha/beta-Hydrolases"/>
    <property type="match status" value="1"/>
</dbReference>
<dbReference type="EMBL" id="BCSY01000009">
    <property type="protein sequence ID" value="GAS93268.1"/>
    <property type="molecule type" value="Genomic_DNA"/>
</dbReference>
<keyword evidence="6" id="KW-1185">Reference proteome</keyword>
<proteinExistence type="inferred from homology"/>
<evidence type="ECO:0000256" key="1">
    <source>
        <dbReference type="ARBA" id="ARBA00010088"/>
    </source>
</evidence>
<keyword evidence="2" id="KW-0732">Signal</keyword>
<dbReference type="PANTHER" id="PTHR43248">
    <property type="entry name" value="2-SUCCINYL-6-HYDROXY-2,4-CYCLOHEXADIENE-1-CARBOXYLATE SYNTHASE"/>
    <property type="match status" value="1"/>
</dbReference>
<keyword evidence="5" id="KW-0645">Protease</keyword>
<dbReference type="AlphaFoldDB" id="A0A100W847"/>